<dbReference type="InterPro" id="IPR020084">
    <property type="entry name" value="NUDIX_hydrolase_CS"/>
</dbReference>
<sequence length="213" mass="23332">MTGEALRARLIAALDPVESWSPERRAGRSDYDLNPDATRRPPGELRPAAVLVPVLPRPEGAAVVLTRRADELTSHSGQVAFPGGRLDPGETAVDAALREAWEEVGLDPARVEPLGLSDAYETVTGFIVTPVIGWVARPVELRPSPSEVAEIFEPPLQFLLDRANHREDHYDADDGRRRRFWAMPWEGRYIWGATAGMLRALALRLDAAGEAAA</sequence>
<dbReference type="Pfam" id="PF00293">
    <property type="entry name" value="NUDIX"/>
    <property type="match status" value="1"/>
</dbReference>
<evidence type="ECO:0000256" key="7">
    <source>
        <dbReference type="SAM" id="MobiDB-lite"/>
    </source>
</evidence>
<feature type="compositionally biased region" description="Basic and acidic residues" evidence="7">
    <location>
        <begin position="21"/>
        <end position="43"/>
    </location>
</feature>
<evidence type="ECO:0000256" key="4">
    <source>
        <dbReference type="ARBA" id="ARBA00022801"/>
    </source>
</evidence>
<feature type="region of interest" description="Disordered" evidence="7">
    <location>
        <begin position="21"/>
        <end position="44"/>
    </location>
</feature>
<dbReference type="SUPFAM" id="SSF55811">
    <property type="entry name" value="Nudix"/>
    <property type="match status" value="1"/>
</dbReference>
<evidence type="ECO:0000259" key="8">
    <source>
        <dbReference type="PROSITE" id="PS51462"/>
    </source>
</evidence>
<dbReference type="PROSITE" id="PS00893">
    <property type="entry name" value="NUDIX_BOX"/>
    <property type="match status" value="1"/>
</dbReference>
<evidence type="ECO:0000256" key="2">
    <source>
        <dbReference type="ARBA" id="ARBA00001946"/>
    </source>
</evidence>
<keyword evidence="10" id="KW-1185">Reference proteome</keyword>
<dbReference type="Gene3D" id="3.90.79.10">
    <property type="entry name" value="Nucleoside Triphosphate Pyrophosphohydrolase"/>
    <property type="match status" value="1"/>
</dbReference>
<dbReference type="InterPro" id="IPR000086">
    <property type="entry name" value="NUDIX_hydrolase_dom"/>
</dbReference>
<comment type="cofactor">
    <cofactor evidence="1">
        <name>Mn(2+)</name>
        <dbReference type="ChEBI" id="CHEBI:29035"/>
    </cofactor>
</comment>
<evidence type="ECO:0000256" key="1">
    <source>
        <dbReference type="ARBA" id="ARBA00001936"/>
    </source>
</evidence>
<keyword evidence="3" id="KW-0479">Metal-binding</keyword>
<dbReference type="CDD" id="cd03426">
    <property type="entry name" value="NUDIX_CoAse_Nudt7"/>
    <property type="match status" value="1"/>
</dbReference>
<evidence type="ECO:0000256" key="6">
    <source>
        <dbReference type="ARBA" id="ARBA00023211"/>
    </source>
</evidence>
<reference evidence="9 10" key="1">
    <citation type="submission" date="2024-09" db="EMBL/GenBank/DDBJ databases">
        <authorList>
            <person name="Sun Q."/>
            <person name="Mori K."/>
        </authorList>
    </citation>
    <scope>NUCLEOTIDE SEQUENCE [LARGE SCALE GENOMIC DNA]</scope>
    <source>
        <strain evidence="9 10">NCAIM B.02621</strain>
    </source>
</reference>
<comment type="caution">
    <text evidence="9">The sequence shown here is derived from an EMBL/GenBank/DDBJ whole genome shotgun (WGS) entry which is preliminary data.</text>
</comment>
<protein>
    <submittedName>
        <fullName evidence="9">CoA pyrophosphatase</fullName>
    </submittedName>
</protein>
<dbReference type="NCBIfam" id="NF007980">
    <property type="entry name" value="PRK10707.1"/>
    <property type="match status" value="1"/>
</dbReference>
<proteinExistence type="predicted"/>
<dbReference type="PANTHER" id="PTHR12992:SF11">
    <property type="entry name" value="MITOCHONDRIAL COENZYME A DIPHOSPHATASE NUDT8"/>
    <property type="match status" value="1"/>
</dbReference>
<keyword evidence="6" id="KW-0464">Manganese</keyword>
<keyword evidence="4" id="KW-0378">Hydrolase</keyword>
<dbReference type="PROSITE" id="PS51462">
    <property type="entry name" value="NUDIX"/>
    <property type="match status" value="1"/>
</dbReference>
<dbReference type="InterPro" id="IPR015797">
    <property type="entry name" value="NUDIX_hydrolase-like_dom_sf"/>
</dbReference>
<dbReference type="InterPro" id="IPR045121">
    <property type="entry name" value="CoAse"/>
</dbReference>
<evidence type="ECO:0000256" key="5">
    <source>
        <dbReference type="ARBA" id="ARBA00022842"/>
    </source>
</evidence>
<gene>
    <name evidence="9" type="ORF">ACFFGE_03350</name>
</gene>
<dbReference type="PANTHER" id="PTHR12992">
    <property type="entry name" value="NUDIX HYDROLASE"/>
    <property type="match status" value="1"/>
</dbReference>
<organism evidence="9 10">
    <name type="scientific">Brevundimonas balnearis</name>
    <dbReference type="NCBI Taxonomy" id="1572858"/>
    <lineage>
        <taxon>Bacteria</taxon>
        <taxon>Pseudomonadati</taxon>
        <taxon>Pseudomonadota</taxon>
        <taxon>Alphaproteobacteria</taxon>
        <taxon>Caulobacterales</taxon>
        <taxon>Caulobacteraceae</taxon>
        <taxon>Brevundimonas</taxon>
    </lineage>
</organism>
<accession>A0ABV6QZW7</accession>
<dbReference type="RefSeq" id="WP_376834283.1">
    <property type="nucleotide sequence ID" value="NZ_JBHLSW010000003.1"/>
</dbReference>
<evidence type="ECO:0000313" key="10">
    <source>
        <dbReference type="Proteomes" id="UP001589906"/>
    </source>
</evidence>
<comment type="cofactor">
    <cofactor evidence="2">
        <name>Mg(2+)</name>
        <dbReference type="ChEBI" id="CHEBI:18420"/>
    </cofactor>
</comment>
<keyword evidence="5" id="KW-0460">Magnesium</keyword>
<evidence type="ECO:0000313" key="9">
    <source>
        <dbReference type="EMBL" id="MFC0632912.1"/>
    </source>
</evidence>
<feature type="domain" description="Nudix hydrolase" evidence="8">
    <location>
        <begin position="45"/>
        <end position="177"/>
    </location>
</feature>
<dbReference type="EMBL" id="JBHLSW010000003">
    <property type="protein sequence ID" value="MFC0632912.1"/>
    <property type="molecule type" value="Genomic_DNA"/>
</dbReference>
<name>A0ABV6QZW7_9CAUL</name>
<dbReference type="Proteomes" id="UP001589906">
    <property type="component" value="Unassembled WGS sequence"/>
</dbReference>
<evidence type="ECO:0000256" key="3">
    <source>
        <dbReference type="ARBA" id="ARBA00022723"/>
    </source>
</evidence>